<name>A0A2M7S6G1_9BACT</name>
<organism evidence="1 2">
    <name type="scientific">Candidatus Desantisbacteria bacterium CG_4_10_14_0_8_um_filter_48_22</name>
    <dbReference type="NCBI Taxonomy" id="1974543"/>
    <lineage>
        <taxon>Bacteria</taxon>
        <taxon>Candidatus Desantisiibacteriota</taxon>
    </lineage>
</organism>
<proteinExistence type="predicted"/>
<dbReference type="Pfam" id="PF04365">
    <property type="entry name" value="BrnT_toxin"/>
    <property type="match status" value="1"/>
</dbReference>
<sequence length="104" mass="12592">MKILPEPIFFEWDKGNIDKNLVKHNVANREAEEVFENDPKFIFRDEKHSQKEERYGLYGRTKAERLLFVVFTITKDKVRVISARNMSKKERRVYEKKIKTYPKI</sequence>
<dbReference type="Gene3D" id="3.10.450.530">
    <property type="entry name" value="Ribonuclease toxin, BrnT, of type II toxin-antitoxin system"/>
    <property type="match status" value="1"/>
</dbReference>
<gene>
    <name evidence="1" type="ORF">COY52_10385</name>
</gene>
<reference evidence="2" key="1">
    <citation type="submission" date="2017-09" db="EMBL/GenBank/DDBJ databases">
        <title>Depth-based differentiation of microbial function through sediment-hosted aquifers and enrichment of novel symbionts in the deep terrestrial subsurface.</title>
        <authorList>
            <person name="Probst A.J."/>
            <person name="Ladd B."/>
            <person name="Jarett J.K."/>
            <person name="Geller-Mcgrath D.E."/>
            <person name="Sieber C.M.K."/>
            <person name="Emerson J.B."/>
            <person name="Anantharaman K."/>
            <person name="Thomas B.C."/>
            <person name="Malmstrom R."/>
            <person name="Stieglmeier M."/>
            <person name="Klingl A."/>
            <person name="Woyke T."/>
            <person name="Ryan C.M."/>
            <person name="Banfield J.F."/>
        </authorList>
    </citation>
    <scope>NUCLEOTIDE SEQUENCE [LARGE SCALE GENOMIC DNA]</scope>
</reference>
<dbReference type="Proteomes" id="UP000229307">
    <property type="component" value="Unassembled WGS sequence"/>
</dbReference>
<evidence type="ECO:0000313" key="2">
    <source>
        <dbReference type="Proteomes" id="UP000229307"/>
    </source>
</evidence>
<protein>
    <recommendedName>
        <fullName evidence="3">BrnT family toxin</fullName>
    </recommendedName>
</protein>
<evidence type="ECO:0000313" key="1">
    <source>
        <dbReference type="EMBL" id="PIZ15131.1"/>
    </source>
</evidence>
<dbReference type="AlphaFoldDB" id="A0A2M7S6G1"/>
<evidence type="ECO:0008006" key="3">
    <source>
        <dbReference type="Google" id="ProtNLM"/>
    </source>
</evidence>
<dbReference type="InterPro" id="IPR007460">
    <property type="entry name" value="BrnT_toxin"/>
</dbReference>
<comment type="caution">
    <text evidence="1">The sequence shown here is derived from an EMBL/GenBank/DDBJ whole genome shotgun (WGS) entry which is preliminary data.</text>
</comment>
<dbReference type="InterPro" id="IPR038573">
    <property type="entry name" value="BrnT_sf"/>
</dbReference>
<accession>A0A2M7S6G1</accession>
<dbReference type="EMBL" id="PFMR01000280">
    <property type="protein sequence ID" value="PIZ15131.1"/>
    <property type="molecule type" value="Genomic_DNA"/>
</dbReference>